<gene>
    <name evidence="1" type="ORF">MAR_037897</name>
</gene>
<dbReference type="Proteomes" id="UP001164746">
    <property type="component" value="Chromosome 13"/>
</dbReference>
<evidence type="ECO:0000313" key="1">
    <source>
        <dbReference type="EMBL" id="WAR24228.1"/>
    </source>
</evidence>
<proteinExistence type="predicted"/>
<protein>
    <submittedName>
        <fullName evidence="1">Uncharacterized protein</fullName>
    </submittedName>
</protein>
<reference evidence="1" key="1">
    <citation type="submission" date="2022-11" db="EMBL/GenBank/DDBJ databases">
        <title>Centuries of genome instability and evolution in soft-shell clam transmissible cancer (bioRxiv).</title>
        <authorList>
            <person name="Hart S.F.M."/>
            <person name="Yonemitsu M.A."/>
            <person name="Giersch R.M."/>
            <person name="Beal B.F."/>
            <person name="Arriagada G."/>
            <person name="Davis B.W."/>
            <person name="Ostrander E.A."/>
            <person name="Goff S.P."/>
            <person name="Metzger M.J."/>
        </authorList>
    </citation>
    <scope>NUCLEOTIDE SEQUENCE</scope>
    <source>
        <strain evidence="1">MELC-2E11</strain>
        <tissue evidence="1">Siphon/mantle</tissue>
    </source>
</reference>
<keyword evidence="2" id="KW-1185">Reference proteome</keyword>
<sequence length="306" mass="35020">MKSPAMWSTTFKTFCSYFYGHLVWLQTDNTAVSWMKHLKKNNNLHHPGLQHLNTDTLSRVPVKQMRPMFTAATIKAVLVTSQSSRWLVSPPACGFVYVWPTVKNYVLLVCYKWTEAIFILFQGKNTLAKAFVNVFVSLTSHCRPILILDQIAHQDFSLTCLIFFSYTILSLYHNIHNQRFEHFNPHRDAYCVLRAKPVKPEWHSDTGIVSVFTGLSPGPNLPCELCLISPQCTGVASRKRHFDLTTKRRYFAKGEKVWLIDNTNGIGVSCKLSFSEGGTKLYRIKRMAVVDVCTISLWASQLYRDS</sequence>
<name>A0ABY7FPU0_MYAAR</name>
<accession>A0ABY7FPU0</accession>
<organism evidence="1 2">
    <name type="scientific">Mya arenaria</name>
    <name type="common">Soft-shell clam</name>
    <dbReference type="NCBI Taxonomy" id="6604"/>
    <lineage>
        <taxon>Eukaryota</taxon>
        <taxon>Metazoa</taxon>
        <taxon>Spiralia</taxon>
        <taxon>Lophotrochozoa</taxon>
        <taxon>Mollusca</taxon>
        <taxon>Bivalvia</taxon>
        <taxon>Autobranchia</taxon>
        <taxon>Heteroconchia</taxon>
        <taxon>Euheterodonta</taxon>
        <taxon>Imparidentia</taxon>
        <taxon>Neoheterodontei</taxon>
        <taxon>Myida</taxon>
        <taxon>Myoidea</taxon>
        <taxon>Myidae</taxon>
        <taxon>Mya</taxon>
    </lineage>
</organism>
<dbReference type="EMBL" id="CP111024">
    <property type="protein sequence ID" value="WAR24228.1"/>
    <property type="molecule type" value="Genomic_DNA"/>
</dbReference>
<evidence type="ECO:0000313" key="2">
    <source>
        <dbReference type="Proteomes" id="UP001164746"/>
    </source>
</evidence>